<dbReference type="FunFam" id="1.50.10.160:FF:000001">
    <property type="entry name" value="Ent-copalyl diphosphate synthase"/>
    <property type="match status" value="1"/>
</dbReference>
<dbReference type="GO" id="GO:0009507">
    <property type="term" value="C:chloroplast"/>
    <property type="evidence" value="ECO:0007669"/>
    <property type="project" value="EnsemblPlants"/>
</dbReference>
<dbReference type="EMBL" id="NKQK01000013">
    <property type="protein sequence ID" value="PSS14615.1"/>
    <property type="molecule type" value="Genomic_DNA"/>
</dbReference>
<dbReference type="PANTHER" id="PTHR31739:SF4">
    <property type="entry name" value="ENT-COPALYL DIPHOSPHATE SYNTHASE, CHLOROPLASTIC"/>
    <property type="match status" value="1"/>
</dbReference>
<dbReference type="Gene3D" id="1.50.10.160">
    <property type="match status" value="1"/>
</dbReference>
<organism evidence="5 6">
    <name type="scientific">Actinidia chinensis var. chinensis</name>
    <name type="common">Chinese soft-hair kiwi</name>
    <dbReference type="NCBI Taxonomy" id="1590841"/>
    <lineage>
        <taxon>Eukaryota</taxon>
        <taxon>Viridiplantae</taxon>
        <taxon>Streptophyta</taxon>
        <taxon>Embryophyta</taxon>
        <taxon>Tracheophyta</taxon>
        <taxon>Spermatophyta</taxon>
        <taxon>Magnoliopsida</taxon>
        <taxon>eudicotyledons</taxon>
        <taxon>Gunneridae</taxon>
        <taxon>Pentapetalae</taxon>
        <taxon>asterids</taxon>
        <taxon>Ericales</taxon>
        <taxon>Actinidiaceae</taxon>
        <taxon>Actinidia</taxon>
    </lineage>
</organism>
<dbReference type="Gramene" id="PSS14615">
    <property type="protein sequence ID" value="PSS14615"/>
    <property type="gene ID" value="CEY00_Acc15182"/>
</dbReference>
<dbReference type="Pfam" id="PF01397">
    <property type="entry name" value="Terpene_synth"/>
    <property type="match status" value="1"/>
</dbReference>
<dbReference type="FunFam" id="1.50.10.130:FF:000002">
    <property type="entry name" value="Ent-copalyl diphosphate synthase, chloroplastic"/>
    <property type="match status" value="1"/>
</dbReference>
<dbReference type="OMA" id="FGHINAR"/>
<dbReference type="InterPro" id="IPR008949">
    <property type="entry name" value="Isoprenoid_synthase_dom_sf"/>
</dbReference>
<dbReference type="SUPFAM" id="SSF48576">
    <property type="entry name" value="Terpenoid synthases"/>
    <property type="match status" value="1"/>
</dbReference>
<dbReference type="InParanoid" id="A0A2R6QU41"/>
<accession>A0A2R6QU41</accession>
<reference evidence="6" key="2">
    <citation type="journal article" date="2018" name="BMC Genomics">
        <title>A manually annotated Actinidia chinensis var. chinensis (kiwifruit) genome highlights the challenges associated with draft genomes and gene prediction in plants.</title>
        <authorList>
            <person name="Pilkington S.M."/>
            <person name="Crowhurst R."/>
            <person name="Hilario E."/>
            <person name="Nardozza S."/>
            <person name="Fraser L."/>
            <person name="Peng Y."/>
            <person name="Gunaseelan K."/>
            <person name="Simpson R."/>
            <person name="Tahir J."/>
            <person name="Deroles S.C."/>
            <person name="Templeton K."/>
            <person name="Luo Z."/>
            <person name="Davy M."/>
            <person name="Cheng C."/>
            <person name="McNeilage M."/>
            <person name="Scaglione D."/>
            <person name="Liu Y."/>
            <person name="Zhang Q."/>
            <person name="Datson P."/>
            <person name="De Silva N."/>
            <person name="Gardiner S.E."/>
            <person name="Bassett H."/>
            <person name="Chagne D."/>
            <person name="McCallum J."/>
            <person name="Dzierzon H."/>
            <person name="Deng C."/>
            <person name="Wang Y.Y."/>
            <person name="Barron L."/>
            <person name="Manako K."/>
            <person name="Bowen J."/>
            <person name="Foster T.M."/>
            <person name="Erridge Z.A."/>
            <person name="Tiffin H."/>
            <person name="Waite C.N."/>
            <person name="Davies K.M."/>
            <person name="Grierson E.P."/>
            <person name="Laing W.A."/>
            <person name="Kirk R."/>
            <person name="Chen X."/>
            <person name="Wood M."/>
            <person name="Montefiori M."/>
            <person name="Brummell D.A."/>
            <person name="Schwinn K.E."/>
            <person name="Catanach A."/>
            <person name="Fullerton C."/>
            <person name="Li D."/>
            <person name="Meiyalaghan S."/>
            <person name="Nieuwenhuizen N."/>
            <person name="Read N."/>
            <person name="Prakash R."/>
            <person name="Hunter D."/>
            <person name="Zhang H."/>
            <person name="McKenzie M."/>
            <person name="Knabel M."/>
            <person name="Harris A."/>
            <person name="Allan A.C."/>
            <person name="Gleave A."/>
            <person name="Chen A."/>
            <person name="Janssen B.J."/>
            <person name="Plunkett B."/>
            <person name="Ampomah-Dwamena C."/>
            <person name="Voogd C."/>
            <person name="Leif D."/>
            <person name="Lafferty D."/>
            <person name="Souleyre E.J.F."/>
            <person name="Varkonyi-Gasic E."/>
            <person name="Gambi F."/>
            <person name="Hanley J."/>
            <person name="Yao J.L."/>
            <person name="Cheung J."/>
            <person name="David K.M."/>
            <person name="Warren B."/>
            <person name="Marsh K."/>
            <person name="Snowden K.C."/>
            <person name="Lin-Wang K."/>
            <person name="Brian L."/>
            <person name="Martinez-Sanchez M."/>
            <person name="Wang M."/>
            <person name="Ileperuma N."/>
            <person name="Macnee N."/>
            <person name="Campin R."/>
            <person name="McAtee P."/>
            <person name="Drummond R.S.M."/>
            <person name="Espley R.V."/>
            <person name="Ireland H.S."/>
            <person name="Wu R."/>
            <person name="Atkinson R.G."/>
            <person name="Karunairetnam S."/>
            <person name="Bulley S."/>
            <person name="Chunkath S."/>
            <person name="Hanley Z."/>
            <person name="Storey R."/>
            <person name="Thrimawithana A.H."/>
            <person name="Thomson S."/>
            <person name="David C."/>
            <person name="Testolin R."/>
            <person name="Huang H."/>
            <person name="Hellens R.P."/>
            <person name="Schaffer R.J."/>
        </authorList>
    </citation>
    <scope>NUCLEOTIDE SEQUENCE [LARGE SCALE GENOMIC DNA]</scope>
    <source>
        <strain evidence="6">cv. Red5</strain>
    </source>
</reference>
<evidence type="ECO:0000256" key="1">
    <source>
        <dbReference type="ARBA" id="ARBA00001946"/>
    </source>
</evidence>
<proteinExistence type="predicted"/>
<dbReference type="STRING" id="1590841.A0A2R6QU41"/>
<name>A0A2R6QU41_ACTCC</name>
<evidence type="ECO:0000256" key="2">
    <source>
        <dbReference type="ARBA" id="ARBA00022723"/>
    </source>
</evidence>
<dbReference type="Gene3D" id="1.50.10.130">
    <property type="entry name" value="Terpene synthase, N-terminal domain"/>
    <property type="match status" value="1"/>
</dbReference>
<dbReference type="InterPro" id="IPR001906">
    <property type="entry name" value="Terpene_synth_N"/>
</dbReference>
<feature type="domain" description="Terpene synthase N-terminal" evidence="4">
    <location>
        <begin position="283"/>
        <end position="485"/>
    </location>
</feature>
<comment type="cofactor">
    <cofactor evidence="1">
        <name>Mg(2+)</name>
        <dbReference type="ChEBI" id="CHEBI:18420"/>
    </cofactor>
</comment>
<dbReference type="GO" id="GO:0010333">
    <property type="term" value="F:terpene synthase activity"/>
    <property type="evidence" value="ECO:0007669"/>
    <property type="project" value="InterPro"/>
</dbReference>
<dbReference type="InterPro" id="IPR036965">
    <property type="entry name" value="Terpene_synth_N_sf"/>
</dbReference>
<reference evidence="5 6" key="1">
    <citation type="submission" date="2017-07" db="EMBL/GenBank/DDBJ databases">
        <title>An improved, manually edited Actinidia chinensis var. chinensis (kiwifruit) genome highlights the challenges associated with draft genomes and gene prediction in plants.</title>
        <authorList>
            <person name="Pilkington S."/>
            <person name="Crowhurst R."/>
            <person name="Hilario E."/>
            <person name="Nardozza S."/>
            <person name="Fraser L."/>
            <person name="Peng Y."/>
            <person name="Gunaseelan K."/>
            <person name="Simpson R."/>
            <person name="Tahir J."/>
            <person name="Deroles S."/>
            <person name="Templeton K."/>
            <person name="Luo Z."/>
            <person name="Davy M."/>
            <person name="Cheng C."/>
            <person name="Mcneilage M."/>
            <person name="Scaglione D."/>
            <person name="Liu Y."/>
            <person name="Zhang Q."/>
            <person name="Datson P."/>
            <person name="De Silva N."/>
            <person name="Gardiner S."/>
            <person name="Bassett H."/>
            <person name="Chagne D."/>
            <person name="Mccallum J."/>
            <person name="Dzierzon H."/>
            <person name="Deng C."/>
            <person name="Wang Y.-Y."/>
            <person name="Barron N."/>
            <person name="Manako K."/>
            <person name="Bowen J."/>
            <person name="Foster T."/>
            <person name="Erridge Z."/>
            <person name="Tiffin H."/>
            <person name="Waite C."/>
            <person name="Davies K."/>
            <person name="Grierson E."/>
            <person name="Laing W."/>
            <person name="Kirk R."/>
            <person name="Chen X."/>
            <person name="Wood M."/>
            <person name="Montefiori M."/>
            <person name="Brummell D."/>
            <person name="Schwinn K."/>
            <person name="Catanach A."/>
            <person name="Fullerton C."/>
            <person name="Li D."/>
            <person name="Meiyalaghan S."/>
            <person name="Nieuwenhuizen N."/>
            <person name="Read N."/>
            <person name="Prakash R."/>
            <person name="Hunter D."/>
            <person name="Zhang H."/>
            <person name="Mckenzie M."/>
            <person name="Knabel M."/>
            <person name="Harris A."/>
            <person name="Allan A."/>
            <person name="Chen A."/>
            <person name="Janssen B."/>
            <person name="Plunkett B."/>
            <person name="Dwamena C."/>
            <person name="Voogd C."/>
            <person name="Leif D."/>
            <person name="Lafferty D."/>
            <person name="Souleyre E."/>
            <person name="Varkonyi-Gasic E."/>
            <person name="Gambi F."/>
            <person name="Hanley J."/>
            <person name="Yao J.-L."/>
            <person name="Cheung J."/>
            <person name="David K."/>
            <person name="Warren B."/>
            <person name="Marsh K."/>
            <person name="Snowden K."/>
            <person name="Lin-Wang K."/>
            <person name="Brian L."/>
            <person name="Martinez-Sanchez M."/>
            <person name="Wang M."/>
            <person name="Ileperuma N."/>
            <person name="Macnee N."/>
            <person name="Campin R."/>
            <person name="Mcatee P."/>
            <person name="Drummond R."/>
            <person name="Espley R."/>
            <person name="Ireland H."/>
            <person name="Wu R."/>
            <person name="Atkinson R."/>
            <person name="Karunairetnam S."/>
            <person name="Bulley S."/>
            <person name="Chunkath S."/>
            <person name="Hanley Z."/>
            <person name="Storey R."/>
            <person name="Thrimawithana A."/>
            <person name="Thomson S."/>
            <person name="David C."/>
            <person name="Testolin R."/>
        </authorList>
    </citation>
    <scope>NUCLEOTIDE SEQUENCE [LARGE SCALE GENOMIC DNA]</scope>
    <source>
        <strain evidence="6">cv. Red5</strain>
        <tissue evidence="5">Young leaf</tissue>
    </source>
</reference>
<dbReference type="Proteomes" id="UP000241394">
    <property type="component" value="Chromosome LG13"/>
</dbReference>
<protein>
    <submittedName>
        <fullName evidence="5">Ent-copalyl diphosphate synthase</fullName>
    </submittedName>
</protein>
<evidence type="ECO:0000313" key="6">
    <source>
        <dbReference type="Proteomes" id="UP000241394"/>
    </source>
</evidence>
<dbReference type="AlphaFoldDB" id="A0A2R6QU41"/>
<evidence type="ECO:0000313" key="5">
    <source>
        <dbReference type="EMBL" id="PSS14615.1"/>
    </source>
</evidence>
<dbReference type="GO" id="GO:0000287">
    <property type="term" value="F:magnesium ion binding"/>
    <property type="evidence" value="ECO:0007669"/>
    <property type="project" value="EnsemblPlants"/>
</dbReference>
<evidence type="ECO:0000256" key="3">
    <source>
        <dbReference type="ARBA" id="ARBA00022842"/>
    </source>
</evidence>
<keyword evidence="2" id="KW-0479">Metal-binding</keyword>
<keyword evidence="3" id="KW-0460">Magnesium</keyword>
<gene>
    <name evidence="5" type="ORF">CEY00_Acc15182</name>
</gene>
<dbReference type="Gene3D" id="1.10.600.10">
    <property type="entry name" value="Farnesyl Diphosphate Synthase"/>
    <property type="match status" value="1"/>
</dbReference>
<dbReference type="GO" id="GO:0009905">
    <property type="term" value="F:ent-copalyl diphosphate synthase activity"/>
    <property type="evidence" value="ECO:0007669"/>
    <property type="project" value="EnsemblPlants"/>
</dbReference>
<dbReference type="InterPro" id="IPR008930">
    <property type="entry name" value="Terpenoid_cyclase/PrenylTrfase"/>
</dbReference>
<sequence length="824" mass="94763">MSSHSSTHLLHILSLASSGGPASFSPAKQPSSIPFLSVWSLGAKEERANLGVRLKCKALSKPRTEEYKEVFQHGLPMIKWKEVVDDDIEGEEPLDEDFATKKIKEHVDSIRSMLGSMEDGEISISAYDTAWVALVEDIEGSGGPQFPSSLQWIANNQLQDGSWGDSSIFEAHDRIINTLACVIALKSWNVHPLKSKKGIAFIKENISKLEDEKVEHMPIGFEVAFPSLIERARKLGIQVPDDSPVLQEIYARRNLKLRRIPKDIMHNVPTTLLHSLEGMTGLEWEKLLKLQSPDGSFLFSPSSTAFALIHTKDENCLHYLTTAVQRFNGGVPNVYPVDLFEHMWAVDRLDRLGISRYFKAEIKECIDYVQRYWTEEGICWARNSRVHDIDDTAMGFRLLRLHGRQVSADVFRHFEKGGDFFCFVGQSTQAVTGMFNLYRASQVLFPGEKILEDAKKFSSKFLREKRARNELLDKWIITKDLPGEVGYGLDVPWNASLPRLETRFYLEQYGGEDDVWIGKTLYRMSNVNNNTYLELAKLDYNDCQALHQLEWDSIQKWYTKHNLEEFGMTQRNMLLAYYLAATSIFEPEKSKERLAWTKTAILLETIVSYLKKEGNSMKQRRQFLYEFRNSSSHLDYANNGRYKKTTGHGHGQGLRLIGTLLATINQLSLETLVTHGRDIRHHWRHLWETWMMTWQDDGDLHKREAELLVRTINLCAGRLVSEELFLVSYPPYKRLTDITNRVCHQLRQQLNMKGHDKDYCNATIEIESDMQELVQLVLCSSSDDIDPDIKQTFLAIAKSYYYTVHCTPETIDFHIAKVLFERVV</sequence>
<keyword evidence="6" id="KW-1185">Reference proteome</keyword>
<dbReference type="SFLD" id="SFLDG01014">
    <property type="entry name" value="Terpene_Cyclase_Like_1_N-term"/>
    <property type="match status" value="1"/>
</dbReference>
<dbReference type="OrthoDB" id="2343925at2759"/>
<dbReference type="GO" id="GO:0009686">
    <property type="term" value="P:gibberellin biosynthetic process"/>
    <property type="evidence" value="ECO:0007669"/>
    <property type="project" value="EnsemblPlants"/>
</dbReference>
<dbReference type="SFLD" id="SFLDG01605">
    <property type="entry name" value="Terpene_Cyclase_Like_1_N-term"/>
    <property type="match status" value="1"/>
</dbReference>
<dbReference type="PANTHER" id="PTHR31739">
    <property type="entry name" value="ENT-COPALYL DIPHOSPHATE SYNTHASE, CHLOROPLASTIC"/>
    <property type="match status" value="1"/>
</dbReference>
<evidence type="ECO:0000259" key="4">
    <source>
        <dbReference type="Pfam" id="PF01397"/>
    </source>
</evidence>
<dbReference type="InterPro" id="IPR050148">
    <property type="entry name" value="Terpene_synthase-like"/>
</dbReference>
<dbReference type="FunCoup" id="A0A2R6QU41">
    <property type="interactions" value="70"/>
</dbReference>
<comment type="caution">
    <text evidence="5">The sequence shown here is derived from an EMBL/GenBank/DDBJ whole genome shotgun (WGS) entry which is preliminary data.</text>
</comment>
<dbReference type="SUPFAM" id="SSF48239">
    <property type="entry name" value="Terpenoid cyclases/Protein prenyltransferases"/>
    <property type="match status" value="2"/>
</dbReference>